<feature type="signal peptide" evidence="8">
    <location>
        <begin position="1"/>
        <end position="24"/>
    </location>
</feature>
<evidence type="ECO:0000256" key="5">
    <source>
        <dbReference type="ARBA" id="ARBA00023004"/>
    </source>
</evidence>
<keyword evidence="5 6" id="KW-0408">Iron</keyword>
<dbReference type="PANTHER" id="PTHR40942">
    <property type="match status" value="1"/>
</dbReference>
<dbReference type="InterPro" id="IPR009056">
    <property type="entry name" value="Cyt_c-like_dom"/>
</dbReference>
<feature type="domain" description="Cytochrome c" evidence="9">
    <location>
        <begin position="64"/>
        <end position="144"/>
    </location>
</feature>
<feature type="chain" id="PRO_5030665291" evidence="8">
    <location>
        <begin position="25"/>
        <end position="279"/>
    </location>
</feature>
<dbReference type="PANTHER" id="PTHR40942:SF4">
    <property type="entry name" value="CYTOCHROME C5"/>
    <property type="match status" value="1"/>
</dbReference>
<keyword evidence="2 6" id="KW-0349">Heme</keyword>
<dbReference type="AlphaFoldDB" id="A0A7Z0RV11"/>
<dbReference type="PROSITE" id="PS51007">
    <property type="entry name" value="CYTC"/>
    <property type="match status" value="2"/>
</dbReference>
<accession>A0A7Z0RV11</accession>
<keyword evidence="8" id="KW-0732">Signal</keyword>
<dbReference type="Pfam" id="PF13442">
    <property type="entry name" value="Cytochrome_CBB3"/>
    <property type="match status" value="2"/>
</dbReference>
<keyword evidence="3 6" id="KW-0479">Metal-binding</keyword>
<feature type="compositionally biased region" description="Low complexity" evidence="7">
    <location>
        <begin position="158"/>
        <end position="199"/>
    </location>
</feature>
<dbReference type="GO" id="GO:0005506">
    <property type="term" value="F:iron ion binding"/>
    <property type="evidence" value="ECO:0007669"/>
    <property type="project" value="InterPro"/>
</dbReference>
<dbReference type="GO" id="GO:0020037">
    <property type="term" value="F:heme binding"/>
    <property type="evidence" value="ECO:0007669"/>
    <property type="project" value="InterPro"/>
</dbReference>
<comment type="caution">
    <text evidence="10">The sequence shown here is derived from an EMBL/GenBank/DDBJ whole genome shotgun (WGS) entry which is preliminary data.</text>
</comment>
<dbReference type="SUPFAM" id="SSF46626">
    <property type="entry name" value="Cytochrome c"/>
    <property type="match status" value="2"/>
</dbReference>
<keyword evidence="11" id="KW-1185">Reference proteome</keyword>
<evidence type="ECO:0000256" key="4">
    <source>
        <dbReference type="ARBA" id="ARBA00022982"/>
    </source>
</evidence>
<evidence type="ECO:0000313" key="10">
    <source>
        <dbReference type="EMBL" id="NYS61074.1"/>
    </source>
</evidence>
<evidence type="ECO:0000256" key="3">
    <source>
        <dbReference type="ARBA" id="ARBA00022723"/>
    </source>
</evidence>
<keyword evidence="4" id="KW-0249">Electron transport</keyword>
<evidence type="ECO:0000256" key="1">
    <source>
        <dbReference type="ARBA" id="ARBA00022448"/>
    </source>
</evidence>
<evidence type="ECO:0000256" key="6">
    <source>
        <dbReference type="PROSITE-ProRule" id="PRU00433"/>
    </source>
</evidence>
<feature type="region of interest" description="Disordered" evidence="7">
    <location>
        <begin position="149"/>
        <end position="199"/>
    </location>
</feature>
<gene>
    <name evidence="10" type="ORF">HZS81_09950</name>
</gene>
<dbReference type="Proteomes" id="UP000586119">
    <property type="component" value="Unassembled WGS sequence"/>
</dbReference>
<reference evidence="10 11" key="1">
    <citation type="journal article" date="2015" name="Int. J. Syst. Evol. Microbiol.">
        <title>Halomonas salicampi sp. nov., a halotolerant and alkalitolerant bacterium isolated from a saltern soil.</title>
        <authorList>
            <person name="Lee J.C."/>
            <person name="Kim Y.S."/>
            <person name="Yun B.S."/>
            <person name="Whang K.S."/>
        </authorList>
    </citation>
    <scope>NUCLEOTIDE SEQUENCE [LARGE SCALE GENOMIC DNA]</scope>
    <source>
        <strain evidence="10 11">BH103</strain>
    </source>
</reference>
<sequence length="279" mass="27618">MKFKLIMSGLAAFGVMAGTSGAFAQEDAVHDAMAERLEPVGQLCLEGQDCGTASAAPAAADSSGGDIDGEGIYANVCSACHESGAAGAPVRGDEAAWTERTGQGFATLLDHAINGIGAMPAKGGNPSLSDEEVEAAVAYMVEPVMEVPELGGGDEAASEQAASEEGAAEETAASESEAAGDEMAASEGTASGEEASGGSDLDGEALYASVGCAACHAAGVAGAPKLGNAEAWGPRIEQGNDALYQSVFNGKGAMPPRGGSSASDEEIMAVVDYMVSQAQ</sequence>
<keyword evidence="1" id="KW-0813">Transport</keyword>
<dbReference type="InterPro" id="IPR036909">
    <property type="entry name" value="Cyt_c-like_dom_sf"/>
</dbReference>
<dbReference type="GO" id="GO:0009055">
    <property type="term" value="F:electron transfer activity"/>
    <property type="evidence" value="ECO:0007669"/>
    <property type="project" value="InterPro"/>
</dbReference>
<feature type="domain" description="Cytochrome c" evidence="9">
    <location>
        <begin position="198"/>
        <end position="278"/>
    </location>
</feature>
<dbReference type="RefSeq" id="WP_179930409.1">
    <property type="nucleotide sequence ID" value="NZ_JACCDF010000008.1"/>
</dbReference>
<evidence type="ECO:0000256" key="8">
    <source>
        <dbReference type="SAM" id="SignalP"/>
    </source>
</evidence>
<evidence type="ECO:0000313" key="11">
    <source>
        <dbReference type="Proteomes" id="UP000586119"/>
    </source>
</evidence>
<organism evidence="10 11">
    <name type="scientific">Vreelandella salicampi</name>
    <dbReference type="NCBI Taxonomy" id="1449798"/>
    <lineage>
        <taxon>Bacteria</taxon>
        <taxon>Pseudomonadati</taxon>
        <taxon>Pseudomonadota</taxon>
        <taxon>Gammaproteobacteria</taxon>
        <taxon>Oceanospirillales</taxon>
        <taxon>Halomonadaceae</taxon>
        <taxon>Vreelandella</taxon>
    </lineage>
</organism>
<dbReference type="Gene3D" id="1.10.760.10">
    <property type="entry name" value="Cytochrome c-like domain"/>
    <property type="match status" value="2"/>
</dbReference>
<dbReference type="EMBL" id="JACCDF010000008">
    <property type="protein sequence ID" value="NYS61074.1"/>
    <property type="molecule type" value="Genomic_DNA"/>
</dbReference>
<name>A0A7Z0RV11_9GAMM</name>
<evidence type="ECO:0000256" key="2">
    <source>
        <dbReference type="ARBA" id="ARBA00022617"/>
    </source>
</evidence>
<dbReference type="PRINTS" id="PR00607">
    <property type="entry name" value="CYTCHROMECIE"/>
</dbReference>
<protein>
    <submittedName>
        <fullName evidence="10">Cytochrome c5 family protein</fullName>
    </submittedName>
</protein>
<dbReference type="InterPro" id="IPR002323">
    <property type="entry name" value="Cyt_CIE"/>
</dbReference>
<proteinExistence type="predicted"/>
<evidence type="ECO:0000256" key="7">
    <source>
        <dbReference type="SAM" id="MobiDB-lite"/>
    </source>
</evidence>
<evidence type="ECO:0000259" key="9">
    <source>
        <dbReference type="PROSITE" id="PS51007"/>
    </source>
</evidence>